<dbReference type="InterPro" id="IPR019734">
    <property type="entry name" value="TPR_rpt"/>
</dbReference>
<dbReference type="SUPFAM" id="SSF46894">
    <property type="entry name" value="C-terminal effector domain of the bipartite response regulators"/>
    <property type="match status" value="1"/>
</dbReference>
<dbReference type="Pfam" id="PF13401">
    <property type="entry name" value="AAA_22"/>
    <property type="match status" value="1"/>
</dbReference>
<name>A0A8J3IEX4_9CHLR</name>
<dbReference type="RefSeq" id="WP_220201323.1">
    <property type="nucleotide sequence ID" value="NZ_BNJK01000001.1"/>
</dbReference>
<dbReference type="Proteomes" id="UP000597444">
    <property type="component" value="Unassembled WGS sequence"/>
</dbReference>
<dbReference type="AlphaFoldDB" id="A0A8J3IEX4"/>
<evidence type="ECO:0000313" key="3">
    <source>
        <dbReference type="Proteomes" id="UP000597444"/>
    </source>
</evidence>
<dbReference type="GO" id="GO:0003677">
    <property type="term" value="F:DNA binding"/>
    <property type="evidence" value="ECO:0007669"/>
    <property type="project" value="InterPro"/>
</dbReference>
<dbReference type="InterPro" id="IPR000792">
    <property type="entry name" value="Tscrpt_reg_LuxR_C"/>
</dbReference>
<dbReference type="SUPFAM" id="SSF48452">
    <property type="entry name" value="TPR-like"/>
    <property type="match status" value="1"/>
</dbReference>
<dbReference type="PANTHER" id="PTHR47691">
    <property type="entry name" value="REGULATOR-RELATED"/>
    <property type="match status" value="1"/>
</dbReference>
<evidence type="ECO:0000259" key="1">
    <source>
        <dbReference type="PROSITE" id="PS50043"/>
    </source>
</evidence>
<dbReference type="SMART" id="SM00028">
    <property type="entry name" value="TPR"/>
    <property type="match status" value="4"/>
</dbReference>
<comment type="caution">
    <text evidence="2">The sequence shown here is derived from an EMBL/GenBank/DDBJ whole genome shotgun (WGS) entry which is preliminary data.</text>
</comment>
<dbReference type="CDD" id="cd06170">
    <property type="entry name" value="LuxR_C_like"/>
    <property type="match status" value="1"/>
</dbReference>
<dbReference type="GO" id="GO:0006355">
    <property type="term" value="P:regulation of DNA-templated transcription"/>
    <property type="evidence" value="ECO:0007669"/>
    <property type="project" value="InterPro"/>
</dbReference>
<dbReference type="InterPro" id="IPR027417">
    <property type="entry name" value="P-loop_NTPase"/>
</dbReference>
<dbReference type="PANTHER" id="PTHR47691:SF3">
    <property type="entry name" value="HTH-TYPE TRANSCRIPTIONAL REGULATOR RV0890C-RELATED"/>
    <property type="match status" value="1"/>
</dbReference>
<dbReference type="Pfam" id="PF00196">
    <property type="entry name" value="GerE"/>
    <property type="match status" value="1"/>
</dbReference>
<proteinExistence type="predicted"/>
<dbReference type="PRINTS" id="PR00364">
    <property type="entry name" value="DISEASERSIST"/>
</dbReference>
<dbReference type="GO" id="GO:0016887">
    <property type="term" value="F:ATP hydrolysis activity"/>
    <property type="evidence" value="ECO:0007669"/>
    <property type="project" value="InterPro"/>
</dbReference>
<reference evidence="2" key="1">
    <citation type="submission" date="2020-10" db="EMBL/GenBank/DDBJ databases">
        <title>Taxonomic study of unclassified bacteria belonging to the class Ktedonobacteria.</title>
        <authorList>
            <person name="Yabe S."/>
            <person name="Wang C.M."/>
            <person name="Zheng Y."/>
            <person name="Sakai Y."/>
            <person name="Cavaletti L."/>
            <person name="Monciardini P."/>
            <person name="Donadio S."/>
        </authorList>
    </citation>
    <scope>NUCLEOTIDE SEQUENCE</scope>
    <source>
        <strain evidence="2">ID150040</strain>
    </source>
</reference>
<accession>A0A8J3IEX4</accession>
<evidence type="ECO:0000313" key="2">
    <source>
        <dbReference type="EMBL" id="GHO90357.1"/>
    </source>
</evidence>
<dbReference type="EMBL" id="BNJK01000001">
    <property type="protein sequence ID" value="GHO90357.1"/>
    <property type="molecule type" value="Genomic_DNA"/>
</dbReference>
<dbReference type="PRINTS" id="PR00038">
    <property type="entry name" value="HTHLUXR"/>
</dbReference>
<dbReference type="PROSITE" id="PS50043">
    <property type="entry name" value="HTH_LUXR_2"/>
    <property type="match status" value="1"/>
</dbReference>
<dbReference type="SMART" id="SM00421">
    <property type="entry name" value="HTH_LUXR"/>
    <property type="match status" value="1"/>
</dbReference>
<protein>
    <recommendedName>
        <fullName evidence="1">HTH luxR-type domain-containing protein</fullName>
    </recommendedName>
</protein>
<gene>
    <name evidence="2" type="ORF">KSF_004050</name>
</gene>
<dbReference type="SUPFAM" id="SSF52540">
    <property type="entry name" value="P-loop containing nucleoside triphosphate hydrolases"/>
    <property type="match status" value="1"/>
</dbReference>
<dbReference type="InterPro" id="IPR049945">
    <property type="entry name" value="AAA_22"/>
</dbReference>
<dbReference type="InterPro" id="IPR016032">
    <property type="entry name" value="Sig_transdc_resp-reg_C-effctor"/>
</dbReference>
<keyword evidence="3" id="KW-1185">Reference proteome</keyword>
<dbReference type="Gene3D" id="3.40.50.300">
    <property type="entry name" value="P-loop containing nucleotide triphosphate hydrolases"/>
    <property type="match status" value="1"/>
</dbReference>
<dbReference type="Gene3D" id="1.25.40.10">
    <property type="entry name" value="Tetratricopeptide repeat domain"/>
    <property type="match status" value="1"/>
</dbReference>
<sequence length="839" mass="93572">MQEISLIARGENAATSQYRYSLPVPLTSFFGREQDIAAVCSLLGRPEVRLLTLLGTGGVGKTRLSLQIATRLNEDCTRQVCFISLGETNDPELVLPTIAKALGLQELGSQPILEYLQAFLKEKHLLLLLDNFEQVAGAAPALAALLGACPKLKFLVTSRAALHVSGEYVFQVSPLALPDLACLPDSEELLHYPVIALFLERTRAFLPDFMLTKENSPIIAELCVRLDGLPLAIELAVPHLKILTPQALLKRLDHRLELLTHGMRNAPVRQQTLQNTLEWSYRLLNPEEQQIFRSFSVFVGGCTLQALEVIWRLAGYPQELLLLEGVTSLLDKSMLSRSMREAEEPRFFLLRTLHEYGVHLLTLIGEKLPLQWAHATYYLELAEEAEPALKGPQPRRWLERLQLEHSNLREALCFLIAQGEDGTLIGAEMALRLGKALERFWIIGGHVKEGRDLLERAVKGSLGVSPSIRGRALCILATLARYQGDFAIATAAAEESLAIFRAVDDRAGIAGSLYRSGYIAWMRGDSDTARACYEESLKIALEDQCKDTRSETLYGFAAMAFFQKDAQMARLLIEEGLELSRELGDQYNIASALNILGWVSLLQGDPTTAHMLQEESLAASRELGDQRSIAHTLGALGEIAYRTGDFAQACQYYKESLSIILRLDDRWVFTVYLEKMARVALAQNELLWAVHLLSTAEALRQTMDMVRKSSIELDEREQVITRLRDALGKQGFATAWEQGQVLSPLQAARPYATEVTQTPPMQKQPTMRILPSQSLHNDLTPRERDVLRLVAQGLTDAQVAKHLVVSPRTIGFHLSSVYRKLEVSSRSAATRYAIVNQLF</sequence>
<dbReference type="Gene3D" id="1.10.10.10">
    <property type="entry name" value="Winged helix-like DNA-binding domain superfamily/Winged helix DNA-binding domain"/>
    <property type="match status" value="1"/>
</dbReference>
<feature type="domain" description="HTH luxR-type" evidence="1">
    <location>
        <begin position="772"/>
        <end position="837"/>
    </location>
</feature>
<dbReference type="InterPro" id="IPR036388">
    <property type="entry name" value="WH-like_DNA-bd_sf"/>
</dbReference>
<organism evidence="2 3">
    <name type="scientific">Reticulibacter mediterranei</name>
    <dbReference type="NCBI Taxonomy" id="2778369"/>
    <lineage>
        <taxon>Bacteria</taxon>
        <taxon>Bacillati</taxon>
        <taxon>Chloroflexota</taxon>
        <taxon>Ktedonobacteria</taxon>
        <taxon>Ktedonobacterales</taxon>
        <taxon>Reticulibacteraceae</taxon>
        <taxon>Reticulibacter</taxon>
    </lineage>
</organism>
<dbReference type="InterPro" id="IPR011990">
    <property type="entry name" value="TPR-like_helical_dom_sf"/>
</dbReference>
<dbReference type="Pfam" id="PF13424">
    <property type="entry name" value="TPR_12"/>
    <property type="match status" value="2"/>
</dbReference>